<evidence type="ECO:0008006" key="3">
    <source>
        <dbReference type="Google" id="ProtNLM"/>
    </source>
</evidence>
<comment type="caution">
    <text evidence="1">The sequence shown here is derived from an EMBL/GenBank/DDBJ whole genome shotgun (WGS) entry which is preliminary data.</text>
</comment>
<dbReference type="EMBL" id="JBELOE010000152">
    <property type="protein sequence ID" value="MER2491829.1"/>
    <property type="molecule type" value="Genomic_DNA"/>
</dbReference>
<dbReference type="RefSeq" id="WP_143871107.1">
    <property type="nucleotide sequence ID" value="NZ_CP041660.1"/>
</dbReference>
<evidence type="ECO:0000313" key="1">
    <source>
        <dbReference type="EMBL" id="MER2491829.1"/>
    </source>
</evidence>
<proteinExistence type="predicted"/>
<sequence length="322" mass="36978">MHSKIIKTQLAVVIHAEEEFDWTRNEFHKKNTQVSHVNEFSEFCLQLLSMGAALTIAVDYPFVADKNAQAVLLRLLKDYPNRVEIASQVHAWVTPPFFHDNKESEYHSYICNLTAEQEFAKIKSLSDFIELNLGVKPTTYLAGRYGIGKNTCNTLKKLGYNTDISLSPFADFTRQQGPDFTETTNQIFSQNGILRWPHTSGVISRSLLVTKWLNRRPQYIKKLLAHNPCLQLTRKLLGLKILRLSPEGVRLKDLKKLAHAQIESGYPNLIFSYHSPSLKQGLTPYVQTAQDLQSFKQETLEFLKWYQDTYDAQFICVQDFTG</sequence>
<organism evidence="1 2">
    <name type="scientific">Catenovulum sediminis</name>
    <dbReference type="NCBI Taxonomy" id="1740262"/>
    <lineage>
        <taxon>Bacteria</taxon>
        <taxon>Pseudomonadati</taxon>
        <taxon>Pseudomonadota</taxon>
        <taxon>Gammaproteobacteria</taxon>
        <taxon>Alteromonadales</taxon>
        <taxon>Alteromonadaceae</taxon>
        <taxon>Catenovulum</taxon>
    </lineage>
</organism>
<dbReference type="Proteomes" id="UP001467690">
    <property type="component" value="Unassembled WGS sequence"/>
</dbReference>
<accession>A0ABV1RFW8</accession>
<reference evidence="1 2" key="1">
    <citation type="submission" date="2024-06" db="EMBL/GenBank/DDBJ databases">
        <authorList>
            <person name="Chen R.Y."/>
        </authorList>
    </citation>
    <scope>NUCLEOTIDE SEQUENCE [LARGE SCALE GENOMIC DNA]</scope>
    <source>
        <strain evidence="1 2">D2</strain>
    </source>
</reference>
<evidence type="ECO:0000313" key="2">
    <source>
        <dbReference type="Proteomes" id="UP001467690"/>
    </source>
</evidence>
<gene>
    <name evidence="1" type="ORF">ABS311_08025</name>
</gene>
<protein>
    <recommendedName>
        <fullName evidence="3">WalW protein</fullName>
    </recommendedName>
</protein>
<name>A0ABV1RFW8_9ALTE</name>
<dbReference type="InterPro" id="IPR011330">
    <property type="entry name" value="Glyco_hydro/deAcase_b/a-brl"/>
</dbReference>
<dbReference type="SUPFAM" id="SSF88713">
    <property type="entry name" value="Glycoside hydrolase/deacetylase"/>
    <property type="match status" value="1"/>
</dbReference>
<keyword evidence="2" id="KW-1185">Reference proteome</keyword>
<dbReference type="Gene3D" id="3.20.20.370">
    <property type="entry name" value="Glycoside hydrolase/deacetylase"/>
    <property type="match status" value="1"/>
</dbReference>